<proteinExistence type="inferred from homology"/>
<dbReference type="EMBL" id="DMAI01000133">
    <property type="protein sequence ID" value="HAE47484.1"/>
    <property type="molecule type" value="Genomic_DNA"/>
</dbReference>
<evidence type="ECO:0000256" key="4">
    <source>
        <dbReference type="ARBA" id="ARBA00023163"/>
    </source>
</evidence>
<name>A0A3B9IHZ3_9PROT</name>
<comment type="caution">
    <text evidence="6">The sequence shown here is derived from an EMBL/GenBank/DDBJ whole genome shotgun (WGS) entry which is preliminary data.</text>
</comment>
<feature type="domain" description="HTH lysR-type" evidence="5">
    <location>
        <begin position="1"/>
        <end position="58"/>
    </location>
</feature>
<reference evidence="6 7" key="1">
    <citation type="journal article" date="2018" name="Nat. Biotechnol.">
        <title>A standardized bacterial taxonomy based on genome phylogeny substantially revises the tree of life.</title>
        <authorList>
            <person name="Parks D.H."/>
            <person name="Chuvochina M."/>
            <person name="Waite D.W."/>
            <person name="Rinke C."/>
            <person name="Skarshewski A."/>
            <person name="Chaumeil P.A."/>
            <person name="Hugenholtz P."/>
        </authorList>
    </citation>
    <scope>NUCLEOTIDE SEQUENCE [LARGE SCALE GENOMIC DNA]</scope>
    <source>
        <strain evidence="6">UBA8739</strain>
    </source>
</reference>
<keyword evidence="3" id="KW-0238">DNA-binding</keyword>
<dbReference type="InterPro" id="IPR050950">
    <property type="entry name" value="HTH-type_LysR_regulators"/>
</dbReference>
<keyword evidence="2" id="KW-0805">Transcription regulation</keyword>
<dbReference type="PROSITE" id="PS50931">
    <property type="entry name" value="HTH_LYSR"/>
    <property type="match status" value="1"/>
</dbReference>
<dbReference type="InterPro" id="IPR000847">
    <property type="entry name" value="LysR_HTH_N"/>
</dbReference>
<evidence type="ECO:0000259" key="5">
    <source>
        <dbReference type="PROSITE" id="PS50931"/>
    </source>
</evidence>
<dbReference type="Gene3D" id="3.40.190.10">
    <property type="entry name" value="Periplasmic binding protein-like II"/>
    <property type="match status" value="1"/>
</dbReference>
<dbReference type="FunFam" id="1.10.10.10:FF:000001">
    <property type="entry name" value="LysR family transcriptional regulator"/>
    <property type="match status" value="1"/>
</dbReference>
<dbReference type="GO" id="GO:0003700">
    <property type="term" value="F:DNA-binding transcription factor activity"/>
    <property type="evidence" value="ECO:0007669"/>
    <property type="project" value="InterPro"/>
</dbReference>
<evidence type="ECO:0000313" key="7">
    <source>
        <dbReference type="Proteomes" id="UP000257706"/>
    </source>
</evidence>
<dbReference type="SUPFAM" id="SSF53850">
    <property type="entry name" value="Periplasmic binding protein-like II"/>
    <property type="match status" value="1"/>
</dbReference>
<dbReference type="InterPro" id="IPR036388">
    <property type="entry name" value="WH-like_DNA-bd_sf"/>
</dbReference>
<dbReference type="PANTHER" id="PTHR30419:SF31">
    <property type="entry name" value="BLR3139 PROTEIN"/>
    <property type="match status" value="1"/>
</dbReference>
<accession>A0A3B9IHZ3</accession>
<dbReference type="Gene3D" id="1.10.10.10">
    <property type="entry name" value="Winged helix-like DNA-binding domain superfamily/Winged helix DNA-binding domain"/>
    <property type="match status" value="1"/>
</dbReference>
<dbReference type="Pfam" id="PF00126">
    <property type="entry name" value="HTH_1"/>
    <property type="match status" value="1"/>
</dbReference>
<dbReference type="InterPro" id="IPR005119">
    <property type="entry name" value="LysR_subst-bd"/>
</dbReference>
<gene>
    <name evidence="6" type="ORF">DCK97_08695</name>
</gene>
<dbReference type="PRINTS" id="PR00039">
    <property type="entry name" value="HTHLYSR"/>
</dbReference>
<sequence>MLVRHLSYFVTLAGEKHFARAAARCNITQPTLSAAIRKLEQDLEVRLVVRGHRFTGLTAEGEKLLVWARQILRDYDSLREDLDGGSGLTGTLRLGVIPAAMPSVAFLSARFMAAHPAARIAIQSLTSRAIQRGLDAFELDGGLTYLEN</sequence>
<protein>
    <submittedName>
        <fullName evidence="6">LysR family transcriptional regulator</fullName>
    </submittedName>
</protein>
<evidence type="ECO:0000256" key="1">
    <source>
        <dbReference type="ARBA" id="ARBA00009437"/>
    </source>
</evidence>
<dbReference type="AlphaFoldDB" id="A0A3B9IHZ3"/>
<dbReference type="Pfam" id="PF03466">
    <property type="entry name" value="LysR_substrate"/>
    <property type="match status" value="1"/>
</dbReference>
<dbReference type="InterPro" id="IPR036390">
    <property type="entry name" value="WH_DNA-bd_sf"/>
</dbReference>
<comment type="similarity">
    <text evidence="1">Belongs to the LysR transcriptional regulatory family.</text>
</comment>
<dbReference type="PANTHER" id="PTHR30419">
    <property type="entry name" value="HTH-TYPE TRANSCRIPTIONAL REGULATOR YBHD"/>
    <property type="match status" value="1"/>
</dbReference>
<keyword evidence="4" id="KW-0804">Transcription</keyword>
<organism evidence="6 7">
    <name type="scientific">Tistrella mobilis</name>
    <dbReference type="NCBI Taxonomy" id="171437"/>
    <lineage>
        <taxon>Bacteria</taxon>
        <taxon>Pseudomonadati</taxon>
        <taxon>Pseudomonadota</taxon>
        <taxon>Alphaproteobacteria</taxon>
        <taxon>Geminicoccales</taxon>
        <taxon>Geminicoccaceae</taxon>
        <taxon>Tistrella</taxon>
    </lineage>
</organism>
<evidence type="ECO:0000256" key="2">
    <source>
        <dbReference type="ARBA" id="ARBA00023015"/>
    </source>
</evidence>
<dbReference type="SUPFAM" id="SSF46785">
    <property type="entry name" value="Winged helix' DNA-binding domain"/>
    <property type="match status" value="1"/>
</dbReference>
<dbReference type="GO" id="GO:0003677">
    <property type="term" value="F:DNA binding"/>
    <property type="evidence" value="ECO:0007669"/>
    <property type="project" value="UniProtKB-KW"/>
</dbReference>
<dbReference type="GO" id="GO:0005829">
    <property type="term" value="C:cytosol"/>
    <property type="evidence" value="ECO:0007669"/>
    <property type="project" value="TreeGrafter"/>
</dbReference>
<evidence type="ECO:0000256" key="3">
    <source>
        <dbReference type="ARBA" id="ARBA00023125"/>
    </source>
</evidence>
<feature type="non-terminal residue" evidence="6">
    <location>
        <position position="148"/>
    </location>
</feature>
<evidence type="ECO:0000313" key="6">
    <source>
        <dbReference type="EMBL" id="HAE47484.1"/>
    </source>
</evidence>
<dbReference type="Proteomes" id="UP000257706">
    <property type="component" value="Unassembled WGS sequence"/>
</dbReference>